<name>A0A0K2V4K1_LEPSM</name>
<sequence>MVSTYLFTYLQWVVIHNFLRIRIIYSCYFSIRKLFEVMVDLKVVLI</sequence>
<protein>
    <submittedName>
        <fullName evidence="1">Uncharacterized protein</fullName>
    </submittedName>
</protein>
<organism evidence="1">
    <name type="scientific">Lepeophtheirus salmonis</name>
    <name type="common">Salmon louse</name>
    <name type="synonym">Caligus salmonis</name>
    <dbReference type="NCBI Taxonomy" id="72036"/>
    <lineage>
        <taxon>Eukaryota</taxon>
        <taxon>Metazoa</taxon>
        <taxon>Ecdysozoa</taxon>
        <taxon>Arthropoda</taxon>
        <taxon>Crustacea</taxon>
        <taxon>Multicrustacea</taxon>
        <taxon>Hexanauplia</taxon>
        <taxon>Copepoda</taxon>
        <taxon>Siphonostomatoida</taxon>
        <taxon>Caligidae</taxon>
        <taxon>Lepeophtheirus</taxon>
    </lineage>
</organism>
<accession>A0A0K2V4K1</accession>
<reference evidence="1" key="1">
    <citation type="submission" date="2014-05" db="EMBL/GenBank/DDBJ databases">
        <authorList>
            <person name="Chronopoulou M."/>
        </authorList>
    </citation>
    <scope>NUCLEOTIDE SEQUENCE</scope>
    <source>
        <tissue evidence="1">Whole organism</tissue>
    </source>
</reference>
<evidence type="ECO:0000313" key="1">
    <source>
        <dbReference type="EMBL" id="CDW45414.1"/>
    </source>
</evidence>
<dbReference type="AlphaFoldDB" id="A0A0K2V4K1"/>
<dbReference type="EMBL" id="HACA01028053">
    <property type="protein sequence ID" value="CDW45414.1"/>
    <property type="molecule type" value="Transcribed_RNA"/>
</dbReference>
<proteinExistence type="predicted"/>